<dbReference type="GO" id="GO:0032196">
    <property type="term" value="P:transposition"/>
    <property type="evidence" value="ECO:0007669"/>
    <property type="project" value="TreeGrafter"/>
</dbReference>
<dbReference type="GO" id="GO:0005829">
    <property type="term" value="C:cytosol"/>
    <property type="evidence" value="ECO:0007669"/>
    <property type="project" value="TreeGrafter"/>
</dbReference>
<dbReference type="PANTHER" id="PTHR10948">
    <property type="entry name" value="TRANSPOSASE"/>
    <property type="match status" value="1"/>
</dbReference>
<dbReference type="InterPro" id="IPR001584">
    <property type="entry name" value="Integrase_cat-core"/>
</dbReference>
<dbReference type="Proteomes" id="UP000014136">
    <property type="component" value="Unassembled WGS sequence"/>
</dbReference>
<keyword evidence="3" id="KW-1185">Reference proteome</keyword>
<dbReference type="EMBL" id="AHYT01000002">
    <property type="protein sequence ID" value="EOT29901.1"/>
    <property type="molecule type" value="Genomic_DNA"/>
</dbReference>
<dbReference type="InterPro" id="IPR012337">
    <property type="entry name" value="RNaseH-like_sf"/>
</dbReference>
<dbReference type="NCBIfam" id="NF033563">
    <property type="entry name" value="transpos_IS30"/>
    <property type="match status" value="1"/>
</dbReference>
<accession>S0JSK6</accession>
<dbReference type="AlphaFoldDB" id="S0JSK6"/>
<dbReference type="SUPFAM" id="SSF53098">
    <property type="entry name" value="Ribonuclease H-like"/>
    <property type="match status" value="1"/>
</dbReference>
<dbReference type="eggNOG" id="COG2826">
    <property type="taxonomic scope" value="Bacteria"/>
</dbReference>
<protein>
    <recommendedName>
        <fullName evidence="1">Integrase catalytic domain-containing protein</fullName>
    </recommendedName>
</protein>
<evidence type="ECO:0000259" key="1">
    <source>
        <dbReference type="PROSITE" id="PS50994"/>
    </source>
</evidence>
<proteinExistence type="predicted"/>
<dbReference type="GO" id="GO:0003676">
    <property type="term" value="F:nucleic acid binding"/>
    <property type="evidence" value="ECO:0007669"/>
    <property type="project" value="InterPro"/>
</dbReference>
<dbReference type="InterPro" id="IPR051917">
    <property type="entry name" value="Transposase-Integrase"/>
</dbReference>
<sequence length="260" mass="30395">MVPQTINNELKRGKLKQVKKSNGKCHYFFKYNAEFAQNRYRNNRQRCHRKEKFFQVRTFLAYFIELLKTTRKPAQTKQVKNRKVLGKSIEERPTSVETREEFGHFEIDTVIGQRNGSETALLTLTERKTRFEIIRVLDAKDADSVSYAINRLAKEYGNNFSAVFRSITADNGSEFAQLSETLNGLTEIYFTHPYTSCERGTNENHNGIIRRYIPKGESMDSYHRKEIEQIANKMNQLPRKILNYATPQSCFEQELNKVVS</sequence>
<comment type="caution">
    <text evidence="2">The sequence shown here is derived from an EMBL/GenBank/DDBJ whole genome shotgun (WGS) entry which is preliminary data.</text>
</comment>
<dbReference type="HOGENOM" id="CLU_035706_0_2_9"/>
<name>S0JSK6_9ENTE</name>
<reference evidence="2 3" key="1">
    <citation type="submission" date="2013-03" db="EMBL/GenBank/DDBJ databases">
        <title>The Genome Sequence of Enterococcus saccharolyticus ATCC_43076 (Illumina only assembly).</title>
        <authorList>
            <consortium name="The Broad Institute Genomics Platform"/>
            <consortium name="The Broad Institute Genome Sequencing Center for Infectious Disease"/>
            <person name="Earl A."/>
            <person name="Russ C."/>
            <person name="Gilmore M."/>
            <person name="Surin D."/>
            <person name="Walker B."/>
            <person name="Young S."/>
            <person name="Zeng Q."/>
            <person name="Gargeya S."/>
            <person name="Fitzgerald M."/>
            <person name="Haas B."/>
            <person name="Abouelleil A."/>
            <person name="Allen A.W."/>
            <person name="Alvarado L."/>
            <person name="Arachchi H.M."/>
            <person name="Berlin A.M."/>
            <person name="Chapman S.B."/>
            <person name="Gainer-Dewar J."/>
            <person name="Goldberg J."/>
            <person name="Griggs A."/>
            <person name="Gujja S."/>
            <person name="Hansen M."/>
            <person name="Howarth C."/>
            <person name="Imamovic A."/>
            <person name="Ireland A."/>
            <person name="Larimer J."/>
            <person name="McCowan C."/>
            <person name="Murphy C."/>
            <person name="Pearson M."/>
            <person name="Poon T.W."/>
            <person name="Priest M."/>
            <person name="Roberts A."/>
            <person name="Saif S."/>
            <person name="Shea T."/>
            <person name="Sisk P."/>
            <person name="Sykes S."/>
            <person name="Wortman J."/>
            <person name="Nusbaum C."/>
            <person name="Birren B."/>
        </authorList>
    </citation>
    <scope>NUCLEOTIDE SEQUENCE [LARGE SCALE GENOMIC DNA]</scope>
    <source>
        <strain evidence="2 3">ATCC 43076</strain>
    </source>
</reference>
<dbReference type="PANTHER" id="PTHR10948:SF23">
    <property type="entry name" value="TRANSPOSASE INSI FOR INSERTION SEQUENCE ELEMENT IS30A-RELATED"/>
    <property type="match status" value="1"/>
</dbReference>
<dbReference type="GO" id="GO:0015074">
    <property type="term" value="P:DNA integration"/>
    <property type="evidence" value="ECO:0007669"/>
    <property type="project" value="InterPro"/>
</dbReference>
<feature type="domain" description="Integrase catalytic" evidence="1">
    <location>
        <begin position="89"/>
        <end position="255"/>
    </location>
</feature>
<gene>
    <name evidence="2" type="ORF">OMQ_00592</name>
</gene>
<dbReference type="PATRIC" id="fig|1139996.3.peg.585"/>
<dbReference type="InterPro" id="IPR053392">
    <property type="entry name" value="Transposase_IS30-like"/>
</dbReference>
<dbReference type="Gene3D" id="3.30.420.10">
    <property type="entry name" value="Ribonuclease H-like superfamily/Ribonuclease H"/>
    <property type="match status" value="1"/>
</dbReference>
<dbReference type="InterPro" id="IPR036397">
    <property type="entry name" value="RNaseH_sf"/>
</dbReference>
<organism evidence="2 3">
    <name type="scientific">Enterococcus saccharolyticus subsp. saccharolyticus ATCC 43076</name>
    <dbReference type="NCBI Taxonomy" id="1139996"/>
    <lineage>
        <taxon>Bacteria</taxon>
        <taxon>Bacillati</taxon>
        <taxon>Bacillota</taxon>
        <taxon>Bacilli</taxon>
        <taxon>Lactobacillales</taxon>
        <taxon>Enterococcaceae</taxon>
        <taxon>Enterococcus</taxon>
    </lineage>
</organism>
<evidence type="ECO:0000313" key="2">
    <source>
        <dbReference type="EMBL" id="EOT29901.1"/>
    </source>
</evidence>
<dbReference type="GO" id="GO:0004803">
    <property type="term" value="F:transposase activity"/>
    <property type="evidence" value="ECO:0007669"/>
    <property type="project" value="TreeGrafter"/>
</dbReference>
<dbReference type="PROSITE" id="PS50994">
    <property type="entry name" value="INTEGRASE"/>
    <property type="match status" value="1"/>
</dbReference>
<evidence type="ECO:0000313" key="3">
    <source>
        <dbReference type="Proteomes" id="UP000014136"/>
    </source>
</evidence>